<feature type="transmembrane region" description="Helical" evidence="1">
    <location>
        <begin position="333"/>
        <end position="357"/>
    </location>
</feature>
<proteinExistence type="predicted"/>
<dbReference type="OrthoDB" id="9784157at2"/>
<dbReference type="Proteomes" id="UP000235034">
    <property type="component" value="Unassembled WGS sequence"/>
</dbReference>
<keyword evidence="1" id="KW-1133">Transmembrane helix</keyword>
<keyword evidence="1" id="KW-0812">Transmembrane</keyword>
<feature type="transmembrane region" description="Helical" evidence="1">
    <location>
        <begin position="12"/>
        <end position="33"/>
    </location>
</feature>
<name>A0A2N5J3L0_9BIFI</name>
<accession>A0A2N5J3L0</accession>
<feature type="transmembrane region" description="Helical" evidence="1">
    <location>
        <begin position="125"/>
        <end position="145"/>
    </location>
</feature>
<gene>
    <name evidence="2" type="ORF">Uis4E_1175</name>
</gene>
<feature type="transmembrane region" description="Helical" evidence="1">
    <location>
        <begin position="303"/>
        <end position="321"/>
    </location>
</feature>
<reference evidence="2 3" key="1">
    <citation type="submission" date="2017-07" db="EMBL/GenBank/DDBJ databases">
        <title>Bifidobacterium novel species.</title>
        <authorList>
            <person name="Lugli G.A."/>
            <person name="Milani C."/>
            <person name="Duranti S."/>
            <person name="Mangifesta M."/>
        </authorList>
    </citation>
    <scope>NUCLEOTIDE SEQUENCE [LARGE SCALE GENOMIC DNA]</scope>
    <source>
        <strain evidence="2 3">77</strain>
    </source>
</reference>
<feature type="transmembrane region" description="Helical" evidence="1">
    <location>
        <begin position="181"/>
        <end position="214"/>
    </location>
</feature>
<protein>
    <recommendedName>
        <fullName evidence="4">Membrane protein 6-pyruvoyl-tetrahydropterin synthase-related domain-containing protein</fullName>
    </recommendedName>
</protein>
<feature type="transmembrane region" description="Helical" evidence="1">
    <location>
        <begin position="157"/>
        <end position="175"/>
    </location>
</feature>
<dbReference type="EMBL" id="NMWT01000013">
    <property type="protein sequence ID" value="PLS28811.1"/>
    <property type="molecule type" value="Genomic_DNA"/>
</dbReference>
<feature type="transmembrane region" description="Helical" evidence="1">
    <location>
        <begin position="377"/>
        <end position="402"/>
    </location>
</feature>
<evidence type="ECO:0008006" key="4">
    <source>
        <dbReference type="Google" id="ProtNLM"/>
    </source>
</evidence>
<keyword evidence="3" id="KW-1185">Reference proteome</keyword>
<dbReference type="AlphaFoldDB" id="A0A2N5J3L0"/>
<organism evidence="2 3">
    <name type="scientific">Bifidobacterium parmae</name>
    <dbReference type="NCBI Taxonomy" id="361854"/>
    <lineage>
        <taxon>Bacteria</taxon>
        <taxon>Bacillati</taxon>
        <taxon>Actinomycetota</taxon>
        <taxon>Actinomycetes</taxon>
        <taxon>Bifidobacteriales</taxon>
        <taxon>Bifidobacteriaceae</taxon>
        <taxon>Bifidobacterium</taxon>
    </lineage>
</organism>
<comment type="caution">
    <text evidence="2">The sequence shown here is derived from an EMBL/GenBank/DDBJ whole genome shotgun (WGS) entry which is preliminary data.</text>
</comment>
<feature type="transmembrane region" description="Helical" evidence="1">
    <location>
        <begin position="226"/>
        <end position="243"/>
    </location>
</feature>
<evidence type="ECO:0000313" key="2">
    <source>
        <dbReference type="EMBL" id="PLS28811.1"/>
    </source>
</evidence>
<evidence type="ECO:0000313" key="3">
    <source>
        <dbReference type="Proteomes" id="UP000235034"/>
    </source>
</evidence>
<evidence type="ECO:0000256" key="1">
    <source>
        <dbReference type="SAM" id="Phobius"/>
    </source>
</evidence>
<sequence>MNNDDPREKKRILIFLLILIWMASSLPMFMTFLPRTPWQDTVFHLFRIEGIANGLRHGQFPVRMQYSQVDGYGYPVSIMYGDIFLYIPAILHALGLSVNSAYKVFVLLVNAATAGTTFLCAKRVFGSNAIAIVASALWTLAPYRLEDMYMRGAVGEYMALLFAVILLYGLYALFFEERRYAWLWLGGGMVGIVMSHVISIVLIVIPAGVVAVIGLIRNHSLRAWRQIGRSVLAALGACLWYVVPFLDYYAHADMRITHIDASLRVVNTGGNAIEPAQLLMLFVPMSGANFKTADQVGQEMPYALGWAILGGMCLFILAVLVKPRGLSSSQRLAYGIGWVSLALAATLSFVSTNLFPWHESRFSLWNAGIRVLANIQFPWRLVGVASMLLVITAGAGMCCLGFSERYAGLARRLGAGLMVLAFLEAGVASTTWLQNSVPTDAFPTLTQTSREYNGDIGNGEYLPQSFDMDTLKTGLDRTAHADGTSISGYRQDNGTVTFSVDKASEGATVRIPLFMYPNYRIISPAKDYASLSSGRNGVMTVRFDKEYSGDVTITYVEPASWRIAEATSALSIIAVVATPLVRRYRTRQSRKRNGNITGSHVARS</sequence>
<keyword evidence="1" id="KW-0472">Membrane</keyword>